<organism evidence="2 3">
    <name type="scientific">Emiliania huxleyi (strain CCMP1516)</name>
    <dbReference type="NCBI Taxonomy" id="280463"/>
    <lineage>
        <taxon>Eukaryota</taxon>
        <taxon>Haptista</taxon>
        <taxon>Haptophyta</taxon>
        <taxon>Prymnesiophyceae</taxon>
        <taxon>Isochrysidales</taxon>
        <taxon>Noelaerhabdaceae</taxon>
        <taxon>Emiliania</taxon>
    </lineage>
</organism>
<keyword evidence="3" id="KW-1185">Reference proteome</keyword>
<proteinExistence type="predicted"/>
<sequence length="176" mass="20398">MPCARRLRNSQSDRLLFSLHTFESPTIRGRGRVVVDNVFAMPTQPPLQPQLRHCAPFGGRRYLTALRSQLQRHRRKCRRTRIRKSQDSSCRRCSIARNKRAMLRHCAKRRSNLDLGIARVRNAHGANAIAWPYRQTALLLLLSGSKRKLRHRPRWRRGGGKPQRAYPWHAAGSGHD</sequence>
<evidence type="ECO:0000313" key="2">
    <source>
        <dbReference type="EnsemblProtists" id="EOD28349"/>
    </source>
</evidence>
<reference evidence="3" key="1">
    <citation type="journal article" date="2013" name="Nature">
        <title>Pan genome of the phytoplankton Emiliania underpins its global distribution.</title>
        <authorList>
            <person name="Read B.A."/>
            <person name="Kegel J."/>
            <person name="Klute M.J."/>
            <person name="Kuo A."/>
            <person name="Lefebvre S.C."/>
            <person name="Maumus F."/>
            <person name="Mayer C."/>
            <person name="Miller J."/>
            <person name="Monier A."/>
            <person name="Salamov A."/>
            <person name="Young J."/>
            <person name="Aguilar M."/>
            <person name="Claverie J.M."/>
            <person name="Frickenhaus S."/>
            <person name="Gonzalez K."/>
            <person name="Herman E.K."/>
            <person name="Lin Y.C."/>
            <person name="Napier J."/>
            <person name="Ogata H."/>
            <person name="Sarno A.F."/>
            <person name="Shmutz J."/>
            <person name="Schroeder D."/>
            <person name="de Vargas C."/>
            <person name="Verret F."/>
            <person name="von Dassow P."/>
            <person name="Valentin K."/>
            <person name="Van de Peer Y."/>
            <person name="Wheeler G."/>
            <person name="Dacks J.B."/>
            <person name="Delwiche C.F."/>
            <person name="Dyhrman S.T."/>
            <person name="Glockner G."/>
            <person name="John U."/>
            <person name="Richards T."/>
            <person name="Worden A.Z."/>
            <person name="Zhang X."/>
            <person name="Grigoriev I.V."/>
            <person name="Allen A.E."/>
            <person name="Bidle K."/>
            <person name="Borodovsky M."/>
            <person name="Bowler C."/>
            <person name="Brownlee C."/>
            <person name="Cock J.M."/>
            <person name="Elias M."/>
            <person name="Gladyshev V.N."/>
            <person name="Groth M."/>
            <person name="Guda C."/>
            <person name="Hadaegh A."/>
            <person name="Iglesias-Rodriguez M.D."/>
            <person name="Jenkins J."/>
            <person name="Jones B.M."/>
            <person name="Lawson T."/>
            <person name="Leese F."/>
            <person name="Lindquist E."/>
            <person name="Lobanov A."/>
            <person name="Lomsadze A."/>
            <person name="Malik S.B."/>
            <person name="Marsh M.E."/>
            <person name="Mackinder L."/>
            <person name="Mock T."/>
            <person name="Mueller-Roeber B."/>
            <person name="Pagarete A."/>
            <person name="Parker M."/>
            <person name="Probert I."/>
            <person name="Quesneville H."/>
            <person name="Raines C."/>
            <person name="Rensing S.A."/>
            <person name="Riano-Pachon D.M."/>
            <person name="Richier S."/>
            <person name="Rokitta S."/>
            <person name="Shiraiwa Y."/>
            <person name="Soanes D.M."/>
            <person name="van der Giezen M."/>
            <person name="Wahlund T.M."/>
            <person name="Williams B."/>
            <person name="Wilson W."/>
            <person name="Wolfe G."/>
            <person name="Wurch L.L."/>
        </authorList>
    </citation>
    <scope>NUCLEOTIDE SEQUENCE</scope>
</reference>
<reference evidence="2" key="2">
    <citation type="submission" date="2024-10" db="UniProtKB">
        <authorList>
            <consortium name="EnsemblProtists"/>
        </authorList>
    </citation>
    <scope>IDENTIFICATION</scope>
</reference>
<evidence type="ECO:0000256" key="1">
    <source>
        <dbReference type="SAM" id="MobiDB-lite"/>
    </source>
</evidence>
<dbReference type="HOGENOM" id="CLU_130677_0_0_1"/>
<name>A0A0D3JXW4_EMIH1</name>
<dbReference type="Proteomes" id="UP000013827">
    <property type="component" value="Unassembled WGS sequence"/>
</dbReference>
<dbReference type="GeneID" id="17274153"/>
<dbReference type="RefSeq" id="XP_005780778.1">
    <property type="nucleotide sequence ID" value="XM_005780721.1"/>
</dbReference>
<dbReference type="EnsemblProtists" id="EOD28349">
    <property type="protein sequence ID" value="EOD28349"/>
    <property type="gene ID" value="EMIHUDRAFT_204179"/>
</dbReference>
<protein>
    <submittedName>
        <fullName evidence="2">Uncharacterized protein</fullName>
    </submittedName>
</protein>
<dbReference type="AlphaFoldDB" id="A0A0D3JXW4"/>
<dbReference type="KEGG" id="ehx:EMIHUDRAFT_204179"/>
<evidence type="ECO:0000313" key="3">
    <source>
        <dbReference type="Proteomes" id="UP000013827"/>
    </source>
</evidence>
<accession>A0A0D3JXW4</accession>
<dbReference type="PaxDb" id="2903-EOD28349"/>
<feature type="region of interest" description="Disordered" evidence="1">
    <location>
        <begin position="151"/>
        <end position="176"/>
    </location>
</feature>